<protein>
    <recommendedName>
        <fullName evidence="3">J domain-containing protein</fullName>
    </recommendedName>
</protein>
<keyword evidence="2" id="KW-0812">Transmembrane</keyword>
<feature type="region of interest" description="Disordered" evidence="1">
    <location>
        <begin position="90"/>
        <end position="125"/>
    </location>
</feature>
<keyword evidence="2" id="KW-1133">Transmembrane helix</keyword>
<dbReference type="Pfam" id="PF00023">
    <property type="entry name" value="Ank"/>
    <property type="match status" value="1"/>
</dbReference>
<feature type="compositionally biased region" description="Acidic residues" evidence="1">
    <location>
        <begin position="184"/>
        <end position="194"/>
    </location>
</feature>
<dbReference type="Gene3D" id="1.25.40.20">
    <property type="entry name" value="Ankyrin repeat-containing domain"/>
    <property type="match status" value="1"/>
</dbReference>
<dbReference type="CDD" id="cd06257">
    <property type="entry name" value="DnaJ"/>
    <property type="match status" value="1"/>
</dbReference>
<evidence type="ECO:0000313" key="5">
    <source>
        <dbReference type="Proteomes" id="UP001190700"/>
    </source>
</evidence>
<organism evidence="4 5">
    <name type="scientific">Cymbomonas tetramitiformis</name>
    <dbReference type="NCBI Taxonomy" id="36881"/>
    <lineage>
        <taxon>Eukaryota</taxon>
        <taxon>Viridiplantae</taxon>
        <taxon>Chlorophyta</taxon>
        <taxon>Pyramimonadophyceae</taxon>
        <taxon>Pyramimonadales</taxon>
        <taxon>Pyramimonadaceae</taxon>
        <taxon>Cymbomonas</taxon>
    </lineage>
</organism>
<dbReference type="Gene3D" id="1.10.287.110">
    <property type="entry name" value="DnaJ domain"/>
    <property type="match status" value="1"/>
</dbReference>
<keyword evidence="2" id="KW-0472">Membrane</keyword>
<dbReference type="SMART" id="SM00271">
    <property type="entry name" value="DnaJ"/>
    <property type="match status" value="1"/>
</dbReference>
<feature type="region of interest" description="Disordered" evidence="1">
    <location>
        <begin position="184"/>
        <end position="283"/>
    </location>
</feature>
<dbReference type="SUPFAM" id="SSF46565">
    <property type="entry name" value="Chaperone J-domain"/>
    <property type="match status" value="1"/>
</dbReference>
<name>A0AAE0KWT6_9CHLO</name>
<dbReference type="InterPro" id="IPR001623">
    <property type="entry name" value="DnaJ_domain"/>
</dbReference>
<dbReference type="SUPFAM" id="SSF48403">
    <property type="entry name" value="Ankyrin repeat"/>
    <property type="match status" value="1"/>
</dbReference>
<dbReference type="EMBL" id="LGRX02015484">
    <property type="protein sequence ID" value="KAK3263389.1"/>
    <property type="molecule type" value="Genomic_DNA"/>
</dbReference>
<evidence type="ECO:0000256" key="1">
    <source>
        <dbReference type="SAM" id="MobiDB-lite"/>
    </source>
</evidence>
<evidence type="ECO:0000256" key="2">
    <source>
        <dbReference type="SAM" id="Phobius"/>
    </source>
</evidence>
<reference evidence="4 5" key="1">
    <citation type="journal article" date="2015" name="Genome Biol. Evol.">
        <title>Comparative Genomics of a Bacterivorous Green Alga Reveals Evolutionary Causalities and Consequences of Phago-Mixotrophic Mode of Nutrition.</title>
        <authorList>
            <person name="Burns J.A."/>
            <person name="Paasch A."/>
            <person name="Narechania A."/>
            <person name="Kim E."/>
        </authorList>
    </citation>
    <scope>NUCLEOTIDE SEQUENCE [LARGE SCALE GENOMIC DNA]</scope>
    <source>
        <strain evidence="4 5">PLY_AMNH</strain>
    </source>
</reference>
<evidence type="ECO:0000259" key="3">
    <source>
        <dbReference type="PROSITE" id="PS50076"/>
    </source>
</evidence>
<sequence length="448" mass="51372">MAKTKAPRQRETSGKRGRRGSRHRRGQNEDNWDYCDADYMYEEEYYEQPRAQKGRHTQGTFDAANILSFFTIFSIFFFERLLSRFFPTVKEKEHRQGRADSEPGDSGHEGAGKQPEAPEAKQDPFEVLEIERGSGPEKVEEVKKAFKVLARKWHPDKNGGSEESMQKMQAVNWAYEMCMKELEPGELDEDEMDMPETSSSKARKKKGSNQDPEDEEDLEAQFKEFKKKRRTEQKKFRDLKRKAMKKSNKKEQSDKHTEAHGLEKPELTEATSGSDGRAGEASSSSFTVFDDSAHDLAVAIRFNLFTVFTEILHFERRCGLIDDLGGGNTPLHFCCHFGRREMAENLISSASDNWWRVVSVLNSEGKTPLEVSREAASCPLLTEHLQRYRTLTSCYVVSPWSCDGTDRSHTKTQTRLGQKKWAEFYAGVVLRGRPAQRQEPLLWIISGL</sequence>
<feature type="region of interest" description="Disordered" evidence="1">
    <location>
        <begin position="1"/>
        <end position="32"/>
    </location>
</feature>
<dbReference type="InterPro" id="IPR002110">
    <property type="entry name" value="Ankyrin_rpt"/>
</dbReference>
<accession>A0AAE0KWT6</accession>
<feature type="compositionally biased region" description="Basic residues" evidence="1">
    <location>
        <begin position="15"/>
        <end position="25"/>
    </location>
</feature>
<feature type="domain" description="J" evidence="3">
    <location>
        <begin position="123"/>
        <end position="193"/>
    </location>
</feature>
<feature type="compositionally biased region" description="Basic residues" evidence="1">
    <location>
        <begin position="225"/>
        <end position="248"/>
    </location>
</feature>
<comment type="caution">
    <text evidence="4">The sequence shown here is derived from an EMBL/GenBank/DDBJ whole genome shotgun (WGS) entry which is preliminary data.</text>
</comment>
<proteinExistence type="predicted"/>
<dbReference type="PROSITE" id="PS50076">
    <property type="entry name" value="DNAJ_2"/>
    <property type="match status" value="1"/>
</dbReference>
<dbReference type="InterPro" id="IPR036869">
    <property type="entry name" value="J_dom_sf"/>
</dbReference>
<evidence type="ECO:0000313" key="4">
    <source>
        <dbReference type="EMBL" id="KAK3263389.1"/>
    </source>
</evidence>
<feature type="transmembrane region" description="Helical" evidence="2">
    <location>
        <begin position="59"/>
        <end position="78"/>
    </location>
</feature>
<keyword evidence="5" id="KW-1185">Reference proteome</keyword>
<gene>
    <name evidence="4" type="ORF">CYMTET_27801</name>
</gene>
<dbReference type="InterPro" id="IPR036770">
    <property type="entry name" value="Ankyrin_rpt-contain_sf"/>
</dbReference>
<dbReference type="Pfam" id="PF00226">
    <property type="entry name" value="DnaJ"/>
    <property type="match status" value="1"/>
</dbReference>
<feature type="compositionally biased region" description="Basic and acidic residues" evidence="1">
    <location>
        <begin position="249"/>
        <end position="267"/>
    </location>
</feature>
<dbReference type="AlphaFoldDB" id="A0AAE0KWT6"/>
<dbReference type="Proteomes" id="UP001190700">
    <property type="component" value="Unassembled WGS sequence"/>
</dbReference>